<dbReference type="EMBL" id="MNPL01018641">
    <property type="protein sequence ID" value="OQR70065.1"/>
    <property type="molecule type" value="Genomic_DNA"/>
</dbReference>
<evidence type="ECO:0000313" key="3">
    <source>
        <dbReference type="Proteomes" id="UP000192247"/>
    </source>
</evidence>
<dbReference type="AlphaFoldDB" id="A0A1V9X940"/>
<dbReference type="OrthoDB" id="6437568at2759"/>
<name>A0A1V9X940_9ACAR</name>
<protein>
    <recommendedName>
        <fullName evidence="4">BED-type domain-containing protein</fullName>
    </recommendedName>
</protein>
<accession>A0A1V9X940</accession>
<gene>
    <name evidence="2" type="ORF">BIW11_11877</name>
</gene>
<feature type="compositionally biased region" description="Polar residues" evidence="1">
    <location>
        <begin position="26"/>
        <end position="41"/>
    </location>
</feature>
<sequence>MEGQTHPSISGEELQPLPPVTLVAHQDTTTGGSLISASQQRKISQDAQQLDKLKFDDVRRPLVETTSNDANSVIRQELHPIDPVLPDHSGSSPGEQGITVAPHNSDSHYSSMEELTTSNIGLEQRVASVDGDGFSRPTGPAAKSWVWSWFTKNEGLARCDICFKVIKCDRSRSTQATHLVNQHGIRPPSLSASAKATRCFY</sequence>
<keyword evidence="3" id="KW-1185">Reference proteome</keyword>
<evidence type="ECO:0000256" key="1">
    <source>
        <dbReference type="SAM" id="MobiDB-lite"/>
    </source>
</evidence>
<proteinExistence type="predicted"/>
<reference evidence="2 3" key="1">
    <citation type="journal article" date="2017" name="Gigascience">
        <title>Draft genome of the honey bee ectoparasitic mite, Tropilaelaps mercedesae, is shaped by the parasitic life history.</title>
        <authorList>
            <person name="Dong X."/>
            <person name="Armstrong S.D."/>
            <person name="Xia D."/>
            <person name="Makepeace B.L."/>
            <person name="Darby A.C."/>
            <person name="Kadowaki T."/>
        </authorList>
    </citation>
    <scope>NUCLEOTIDE SEQUENCE [LARGE SCALE GENOMIC DNA]</scope>
    <source>
        <strain evidence="2">Wuxi-XJTLU</strain>
    </source>
</reference>
<evidence type="ECO:0008006" key="4">
    <source>
        <dbReference type="Google" id="ProtNLM"/>
    </source>
</evidence>
<dbReference type="Proteomes" id="UP000192247">
    <property type="component" value="Unassembled WGS sequence"/>
</dbReference>
<comment type="caution">
    <text evidence="2">The sequence shown here is derived from an EMBL/GenBank/DDBJ whole genome shotgun (WGS) entry which is preliminary data.</text>
</comment>
<evidence type="ECO:0000313" key="2">
    <source>
        <dbReference type="EMBL" id="OQR70065.1"/>
    </source>
</evidence>
<organism evidence="2 3">
    <name type="scientific">Tropilaelaps mercedesae</name>
    <dbReference type="NCBI Taxonomy" id="418985"/>
    <lineage>
        <taxon>Eukaryota</taxon>
        <taxon>Metazoa</taxon>
        <taxon>Ecdysozoa</taxon>
        <taxon>Arthropoda</taxon>
        <taxon>Chelicerata</taxon>
        <taxon>Arachnida</taxon>
        <taxon>Acari</taxon>
        <taxon>Parasitiformes</taxon>
        <taxon>Mesostigmata</taxon>
        <taxon>Gamasina</taxon>
        <taxon>Dermanyssoidea</taxon>
        <taxon>Laelapidae</taxon>
        <taxon>Tropilaelaps</taxon>
    </lineage>
</organism>
<dbReference type="InParanoid" id="A0A1V9X940"/>
<feature type="region of interest" description="Disordered" evidence="1">
    <location>
        <begin position="1"/>
        <end position="41"/>
    </location>
</feature>